<evidence type="ECO:0000313" key="2">
    <source>
        <dbReference type="RefSeq" id="XP_009760588.1"/>
    </source>
</evidence>
<dbReference type="PANTHER" id="PTHR48475:SF1">
    <property type="entry name" value="RNASE H TYPE-1 DOMAIN-CONTAINING PROTEIN"/>
    <property type="match status" value="1"/>
</dbReference>
<dbReference type="GO" id="GO:0003676">
    <property type="term" value="F:nucleic acid binding"/>
    <property type="evidence" value="ECO:0007669"/>
    <property type="project" value="InterPro"/>
</dbReference>
<proteinExistence type="predicted"/>
<dbReference type="Gene3D" id="3.30.420.10">
    <property type="entry name" value="Ribonuclease H-like superfamily/Ribonuclease H"/>
    <property type="match status" value="1"/>
</dbReference>
<protein>
    <submittedName>
        <fullName evidence="2">Uncharacterized protein LOC104212915</fullName>
    </submittedName>
</protein>
<gene>
    <name evidence="2" type="primary">LOC104212915</name>
</gene>
<name>A0A1U7V2I1_NICSY</name>
<dbReference type="AlphaFoldDB" id="A0A1U7V2I1"/>
<dbReference type="PANTHER" id="PTHR48475">
    <property type="entry name" value="RIBONUCLEASE H"/>
    <property type="match status" value="1"/>
</dbReference>
<sequence length="120" mass="13882">MVDNYKQWNEKMSFALLGYRTTVHTSYGATLYLLVYGTKVVIPVEVEIPSLRIIQEAELNDAEWVRSWYEQLDIIHWKRMNAICHGQHTRTEWQEHQQKGQVEAIHTGAIGIEANLPTSG</sequence>
<reference evidence="1" key="1">
    <citation type="journal article" date="2013" name="Genome Biol.">
        <title>Reference genomes and transcriptomes of Nicotiana sylvestris and Nicotiana tomentosiformis.</title>
        <authorList>
            <person name="Sierro N."/>
            <person name="Battey J.N."/>
            <person name="Ouadi S."/>
            <person name="Bovet L."/>
            <person name="Goepfert S."/>
            <person name="Bakaher N."/>
            <person name="Peitsch M.C."/>
            <person name="Ivanov N.V."/>
        </authorList>
    </citation>
    <scope>NUCLEOTIDE SEQUENCE [LARGE SCALE GENOMIC DNA]</scope>
</reference>
<keyword evidence="1" id="KW-1185">Reference proteome</keyword>
<accession>A0A1U7V2I1</accession>
<dbReference type="InterPro" id="IPR036397">
    <property type="entry name" value="RNaseH_sf"/>
</dbReference>
<reference evidence="2" key="2">
    <citation type="submission" date="2025-08" db="UniProtKB">
        <authorList>
            <consortium name="RefSeq"/>
        </authorList>
    </citation>
    <scope>IDENTIFICATION</scope>
    <source>
        <tissue evidence="2">Leaf</tissue>
    </source>
</reference>
<dbReference type="Proteomes" id="UP000189701">
    <property type="component" value="Unplaced"/>
</dbReference>
<evidence type="ECO:0000313" key="1">
    <source>
        <dbReference type="Proteomes" id="UP000189701"/>
    </source>
</evidence>
<organism evidence="1 2">
    <name type="scientific">Nicotiana sylvestris</name>
    <name type="common">Wood tobacco</name>
    <name type="synonym">South American tobacco</name>
    <dbReference type="NCBI Taxonomy" id="4096"/>
    <lineage>
        <taxon>Eukaryota</taxon>
        <taxon>Viridiplantae</taxon>
        <taxon>Streptophyta</taxon>
        <taxon>Embryophyta</taxon>
        <taxon>Tracheophyta</taxon>
        <taxon>Spermatophyta</taxon>
        <taxon>Magnoliopsida</taxon>
        <taxon>eudicotyledons</taxon>
        <taxon>Gunneridae</taxon>
        <taxon>Pentapetalae</taxon>
        <taxon>asterids</taxon>
        <taxon>lamiids</taxon>
        <taxon>Solanales</taxon>
        <taxon>Solanaceae</taxon>
        <taxon>Nicotianoideae</taxon>
        <taxon>Nicotianeae</taxon>
        <taxon>Nicotiana</taxon>
    </lineage>
</organism>
<dbReference type="eggNOG" id="KOG0017">
    <property type="taxonomic scope" value="Eukaryota"/>
</dbReference>
<dbReference type="RefSeq" id="XP_009760588.1">
    <property type="nucleotide sequence ID" value="XM_009762286.1"/>
</dbReference>